<dbReference type="Gene3D" id="3.40.50.200">
    <property type="entry name" value="Peptidase S8/S53 domain"/>
    <property type="match status" value="1"/>
</dbReference>
<name>Q1N4A4_9GAMM</name>
<dbReference type="HOGENOM" id="CLU_011263_21_1_6"/>
<organism evidence="8 9">
    <name type="scientific">Bermanella marisrubri</name>
    <dbReference type="NCBI Taxonomy" id="207949"/>
    <lineage>
        <taxon>Bacteria</taxon>
        <taxon>Pseudomonadati</taxon>
        <taxon>Pseudomonadota</taxon>
        <taxon>Gammaproteobacteria</taxon>
        <taxon>Oceanospirillales</taxon>
        <taxon>Oceanospirillaceae</taxon>
        <taxon>Bermanella</taxon>
    </lineage>
</organism>
<dbReference type="InterPro" id="IPR036852">
    <property type="entry name" value="Peptidase_S8/S53_dom_sf"/>
</dbReference>
<keyword evidence="4 5" id="KW-0720">Serine protease</keyword>
<dbReference type="PANTHER" id="PTHR43806">
    <property type="entry name" value="PEPTIDASE S8"/>
    <property type="match status" value="1"/>
</dbReference>
<dbReference type="PROSITE" id="PS51892">
    <property type="entry name" value="SUBTILASE"/>
    <property type="match status" value="1"/>
</dbReference>
<dbReference type="GO" id="GO:0006508">
    <property type="term" value="P:proteolysis"/>
    <property type="evidence" value="ECO:0007669"/>
    <property type="project" value="UniProtKB-KW"/>
</dbReference>
<feature type="active site" description="Charge relay system" evidence="5">
    <location>
        <position position="254"/>
    </location>
</feature>
<evidence type="ECO:0000256" key="2">
    <source>
        <dbReference type="ARBA" id="ARBA00022670"/>
    </source>
</evidence>
<keyword evidence="9" id="KW-1185">Reference proteome</keyword>
<evidence type="ECO:0000313" key="8">
    <source>
        <dbReference type="EMBL" id="EAT12961.1"/>
    </source>
</evidence>
<feature type="active site" description="Charge relay system" evidence="5">
    <location>
        <position position="285"/>
    </location>
</feature>
<dbReference type="STRING" id="207949.RED65_14732"/>
<comment type="similarity">
    <text evidence="1 5">Belongs to the peptidase S8 family.</text>
</comment>
<dbReference type="CDD" id="cd05561">
    <property type="entry name" value="Peptidases_S8_4"/>
    <property type="match status" value="1"/>
</dbReference>
<evidence type="ECO:0000256" key="1">
    <source>
        <dbReference type="ARBA" id="ARBA00011073"/>
    </source>
</evidence>
<dbReference type="AlphaFoldDB" id="Q1N4A4"/>
<dbReference type="PANTHER" id="PTHR43806:SF11">
    <property type="entry name" value="CEREVISIN-RELATED"/>
    <property type="match status" value="1"/>
</dbReference>
<dbReference type="InterPro" id="IPR000209">
    <property type="entry name" value="Peptidase_S8/S53_dom"/>
</dbReference>
<dbReference type="InterPro" id="IPR050131">
    <property type="entry name" value="Peptidase_S8_subtilisin-like"/>
</dbReference>
<dbReference type="Pfam" id="PF00082">
    <property type="entry name" value="Peptidase_S8"/>
    <property type="match status" value="1"/>
</dbReference>
<dbReference type="EMBL" id="AAQH01000003">
    <property type="protein sequence ID" value="EAT12961.1"/>
    <property type="molecule type" value="Genomic_DNA"/>
</dbReference>
<evidence type="ECO:0000256" key="3">
    <source>
        <dbReference type="ARBA" id="ARBA00022801"/>
    </source>
</evidence>
<evidence type="ECO:0000256" key="4">
    <source>
        <dbReference type="ARBA" id="ARBA00022825"/>
    </source>
</evidence>
<sequence length="483" mass="52917">MIAILTLVMLFSTVPKLFANDDLLDLDQGLENLDEDREEEIADEIEDEIELEDDLEEELQDKLEDELEDRIEAMVEEGTITEEMEDALEDQLEEMIERGQLAGHNIESQIESLIEAQLNTLPGQYDDLFNDQSQLADIEQALMDLEVFAMEDEFIALMDEDILEEAKRQGANIISVEAMDELGQLLVTFGDEPPAQVQTESQANHIYTLDAQSEEQAQPSTNIKSTESLSLLQASAFVTNTPLSNKAMRIGMMDSAIQSNHICFQRDKVKQKTFTPSAAQQDYQHGTAMASAINQCGLLSSVELFNAEVFARTPKGLVIASAADLIKGLNWLLKQKVQAINLSLSGPPNQVLARVLKNVMERGTVIIASVGNEGAAAFPRYPAAQSGVIAITAIDKNLNVFEKAVRGTHVDFAVPGVSILLADPNGEYTIKTGTSVANAVATPIILHSLQSGKTLQSLKSNTKDLGEKGKDKIFGYGLLQTNF</sequence>
<feature type="domain" description="Peptidase S8/S53" evidence="7">
    <location>
        <begin position="246"/>
        <end position="477"/>
    </location>
</feature>
<evidence type="ECO:0000256" key="6">
    <source>
        <dbReference type="SAM" id="Coils"/>
    </source>
</evidence>
<reference evidence="8 9" key="1">
    <citation type="submission" date="2006-03" db="EMBL/GenBank/DDBJ databases">
        <authorList>
            <person name="Pinhassi J."/>
            <person name="Pedros-Alio C."/>
            <person name="Ferriera S."/>
            <person name="Johnson J."/>
            <person name="Kravitz S."/>
            <person name="Halpern A."/>
            <person name="Remington K."/>
            <person name="Beeson K."/>
            <person name="Tran B."/>
            <person name="Rogers Y.-H."/>
            <person name="Friedman R."/>
            <person name="Venter J.C."/>
        </authorList>
    </citation>
    <scope>NUCLEOTIDE SEQUENCE [LARGE SCALE GENOMIC DNA]</scope>
    <source>
        <strain evidence="8 9">RED65</strain>
    </source>
</reference>
<protein>
    <submittedName>
        <fullName evidence="8">Possible protease</fullName>
    </submittedName>
</protein>
<gene>
    <name evidence="8" type="ORF">RED65_14732</name>
</gene>
<feature type="coiled-coil region" evidence="6">
    <location>
        <begin position="38"/>
        <end position="76"/>
    </location>
</feature>
<evidence type="ECO:0000313" key="9">
    <source>
        <dbReference type="Proteomes" id="UP000004263"/>
    </source>
</evidence>
<comment type="caution">
    <text evidence="8">The sequence shown here is derived from an EMBL/GenBank/DDBJ whole genome shotgun (WGS) entry which is preliminary data.</text>
</comment>
<keyword evidence="6" id="KW-0175">Coiled coil</keyword>
<evidence type="ECO:0000259" key="7">
    <source>
        <dbReference type="Pfam" id="PF00082"/>
    </source>
</evidence>
<dbReference type="RefSeq" id="WP_007018032.1">
    <property type="nucleotide sequence ID" value="NZ_CH724115.1"/>
</dbReference>
<feature type="active site" description="Charge relay system" evidence="5">
    <location>
        <position position="435"/>
    </location>
</feature>
<dbReference type="GO" id="GO:0004252">
    <property type="term" value="F:serine-type endopeptidase activity"/>
    <property type="evidence" value="ECO:0007669"/>
    <property type="project" value="UniProtKB-UniRule"/>
</dbReference>
<dbReference type="OrthoDB" id="5405281at2"/>
<dbReference type="SUPFAM" id="SSF52743">
    <property type="entry name" value="Subtilisin-like"/>
    <property type="match status" value="1"/>
</dbReference>
<keyword evidence="3 5" id="KW-0378">Hydrolase</keyword>
<evidence type="ECO:0000256" key="5">
    <source>
        <dbReference type="PROSITE-ProRule" id="PRU01240"/>
    </source>
</evidence>
<keyword evidence="2 5" id="KW-0645">Protease</keyword>
<proteinExistence type="inferred from homology"/>
<dbReference type="Proteomes" id="UP000004263">
    <property type="component" value="Unassembled WGS sequence"/>
</dbReference>
<accession>Q1N4A4</accession>